<dbReference type="SUPFAM" id="SSF49879">
    <property type="entry name" value="SMAD/FHA domain"/>
    <property type="match status" value="1"/>
</dbReference>
<keyword evidence="4" id="KW-1185">Reference proteome</keyword>
<dbReference type="InterPro" id="IPR000253">
    <property type="entry name" value="FHA_dom"/>
</dbReference>
<dbReference type="EMBL" id="QPIW01000045">
    <property type="protein sequence ID" value="RDB02390.1"/>
    <property type="molecule type" value="Genomic_DNA"/>
</dbReference>
<protein>
    <submittedName>
        <fullName evidence="3">FHA domain-containing protein</fullName>
    </submittedName>
</protein>
<evidence type="ECO:0000313" key="4">
    <source>
        <dbReference type="Proteomes" id="UP000253141"/>
    </source>
</evidence>
<proteinExistence type="predicted"/>
<gene>
    <name evidence="3" type="ORF">DVG78_29070</name>
</gene>
<evidence type="ECO:0000259" key="2">
    <source>
        <dbReference type="PROSITE" id="PS50006"/>
    </source>
</evidence>
<dbReference type="InterPro" id="IPR008984">
    <property type="entry name" value="SMAD_FHA_dom_sf"/>
</dbReference>
<keyword evidence="1" id="KW-0812">Transmembrane</keyword>
<keyword evidence="1" id="KW-0472">Membrane</keyword>
<dbReference type="RefSeq" id="WP_114464522.1">
    <property type="nucleotide sequence ID" value="NZ_QPIW01000045.1"/>
</dbReference>
<dbReference type="CDD" id="cd00060">
    <property type="entry name" value="FHA"/>
    <property type="match status" value="1"/>
</dbReference>
<dbReference type="Proteomes" id="UP000253141">
    <property type="component" value="Unassembled WGS sequence"/>
</dbReference>
<comment type="caution">
    <text evidence="3">The sequence shown here is derived from an EMBL/GenBank/DDBJ whole genome shotgun (WGS) entry which is preliminary data.</text>
</comment>
<dbReference type="AlphaFoldDB" id="A0A369I0I8"/>
<sequence length="235" mass="26556">MSFNENIPSITIISIGRDKENDIVIENPHISRQHAKLTVCSLTSFIVEDSGSKRGIFIENEGELTRISRKLIDVQDKIWLADVEITVKDLLPKVKTVSQSQPKLEKDPFDFTVEFKALQKVYEDYPVLRKACRDRDKMIRLWSVVGGSVIGVGTVATAGAFGILAMLSSAGLSILIPTLSSHLLSTDEKLELIEKEYRQRYRCPNPNCRDPFGNREYELLVNQKKCGKCKAIWVK</sequence>
<feature type="transmembrane region" description="Helical" evidence="1">
    <location>
        <begin position="139"/>
        <end position="167"/>
    </location>
</feature>
<dbReference type="Gene3D" id="2.60.200.20">
    <property type="match status" value="1"/>
</dbReference>
<dbReference type="PROSITE" id="PS50006">
    <property type="entry name" value="FHA_DOMAIN"/>
    <property type="match status" value="1"/>
</dbReference>
<dbReference type="SMART" id="SM00240">
    <property type="entry name" value="FHA"/>
    <property type="match status" value="1"/>
</dbReference>
<dbReference type="Pfam" id="PF00498">
    <property type="entry name" value="FHA"/>
    <property type="match status" value="1"/>
</dbReference>
<evidence type="ECO:0000256" key="1">
    <source>
        <dbReference type="SAM" id="Phobius"/>
    </source>
</evidence>
<keyword evidence="1" id="KW-1133">Transmembrane helix</keyword>
<reference evidence="3 4" key="1">
    <citation type="submission" date="2018-07" db="EMBL/GenBank/DDBJ databases">
        <title>Genome analysis of Runella aurantiaca.</title>
        <authorList>
            <person name="Yang X."/>
        </authorList>
    </citation>
    <scope>NUCLEOTIDE SEQUENCE [LARGE SCALE GENOMIC DNA]</scope>
    <source>
        <strain evidence="3 4">YX9</strain>
    </source>
</reference>
<name>A0A369I0I8_9BACT</name>
<organism evidence="3 4">
    <name type="scientific">Runella aurantiaca</name>
    <dbReference type="NCBI Taxonomy" id="2282308"/>
    <lineage>
        <taxon>Bacteria</taxon>
        <taxon>Pseudomonadati</taxon>
        <taxon>Bacteroidota</taxon>
        <taxon>Cytophagia</taxon>
        <taxon>Cytophagales</taxon>
        <taxon>Spirosomataceae</taxon>
        <taxon>Runella</taxon>
    </lineage>
</organism>
<evidence type="ECO:0000313" key="3">
    <source>
        <dbReference type="EMBL" id="RDB02390.1"/>
    </source>
</evidence>
<feature type="domain" description="FHA" evidence="2">
    <location>
        <begin position="13"/>
        <end position="63"/>
    </location>
</feature>
<dbReference type="OrthoDB" id="9816434at2"/>
<accession>A0A369I0I8</accession>